<evidence type="ECO:0000313" key="2">
    <source>
        <dbReference type="EMBL" id="MPM90993.1"/>
    </source>
</evidence>
<gene>
    <name evidence="2" type="ORF">SDC9_138118</name>
</gene>
<name>A0A645DQK3_9ZZZZ</name>
<sequence>MKLKENFVQAAKELIAADGAPEGARSGPQSSFSEPKRRDRLDDRVAALQSLLGGKEAATSSVTLIGEGAIIHGNVESSDPVELQGTVNGNITCGGELRLFGCLNGDASAPSILVDHGRMRGNITAQKDVRIEGDSIVIGNVSAENLSLNAKLKGDLNVRHTLMLEPCAALFGNAGAATISIQEGAVFQGEMKITSADVAALFPEESKEESKKE</sequence>
<evidence type="ECO:0000256" key="1">
    <source>
        <dbReference type="SAM" id="MobiDB-lite"/>
    </source>
</evidence>
<dbReference type="AlphaFoldDB" id="A0A645DQK3"/>
<dbReference type="PANTHER" id="PTHR35024:SF4">
    <property type="entry name" value="POLYMER-FORMING CYTOSKELETAL PROTEIN"/>
    <property type="match status" value="1"/>
</dbReference>
<organism evidence="2">
    <name type="scientific">bioreactor metagenome</name>
    <dbReference type="NCBI Taxonomy" id="1076179"/>
    <lineage>
        <taxon>unclassified sequences</taxon>
        <taxon>metagenomes</taxon>
        <taxon>ecological metagenomes</taxon>
    </lineage>
</organism>
<reference evidence="2" key="1">
    <citation type="submission" date="2019-08" db="EMBL/GenBank/DDBJ databases">
        <authorList>
            <person name="Kucharzyk K."/>
            <person name="Murdoch R.W."/>
            <person name="Higgins S."/>
            <person name="Loffler F."/>
        </authorList>
    </citation>
    <scope>NUCLEOTIDE SEQUENCE</scope>
</reference>
<proteinExistence type="predicted"/>
<feature type="region of interest" description="Disordered" evidence="1">
    <location>
        <begin position="18"/>
        <end position="39"/>
    </location>
</feature>
<protein>
    <recommendedName>
        <fullName evidence="3">Polymer-forming cytoskeletal</fullName>
    </recommendedName>
</protein>
<comment type="caution">
    <text evidence="2">The sequence shown here is derived from an EMBL/GenBank/DDBJ whole genome shotgun (WGS) entry which is preliminary data.</text>
</comment>
<dbReference type="InterPro" id="IPR007607">
    <property type="entry name" value="BacA/B"/>
</dbReference>
<dbReference type="Pfam" id="PF04519">
    <property type="entry name" value="Bactofilin"/>
    <property type="match status" value="1"/>
</dbReference>
<dbReference type="PANTHER" id="PTHR35024">
    <property type="entry name" value="HYPOTHETICAL CYTOSOLIC PROTEIN"/>
    <property type="match status" value="1"/>
</dbReference>
<accession>A0A645DQK3</accession>
<evidence type="ECO:0008006" key="3">
    <source>
        <dbReference type="Google" id="ProtNLM"/>
    </source>
</evidence>
<dbReference type="EMBL" id="VSSQ01038113">
    <property type="protein sequence ID" value="MPM90993.1"/>
    <property type="molecule type" value="Genomic_DNA"/>
</dbReference>